<evidence type="ECO:0000256" key="3">
    <source>
        <dbReference type="ARBA" id="ARBA00022448"/>
    </source>
</evidence>
<dbReference type="InterPro" id="IPR003422">
    <property type="entry name" value="Cyt_b-c1_6"/>
</dbReference>
<name>A0ABR1F026_9ASCO</name>
<keyword evidence="12" id="KW-1185">Reference proteome</keyword>
<keyword evidence="6" id="KW-0249">Electron transport</keyword>
<keyword evidence="7" id="KW-0496">Mitochondrion</keyword>
<evidence type="ECO:0000256" key="7">
    <source>
        <dbReference type="ARBA" id="ARBA00023128"/>
    </source>
</evidence>
<reference evidence="11 12" key="1">
    <citation type="submission" date="2024-03" db="EMBL/GenBank/DDBJ databases">
        <title>Genome-scale model development and genomic sequencing of the oleaginous clade Lipomyces.</title>
        <authorList>
            <consortium name="Lawrence Berkeley National Laboratory"/>
            <person name="Czajka J.J."/>
            <person name="Han Y."/>
            <person name="Kim J."/>
            <person name="Mondo S.J."/>
            <person name="Hofstad B.A."/>
            <person name="Robles A."/>
            <person name="Haridas S."/>
            <person name="Riley R."/>
            <person name="LaButti K."/>
            <person name="Pangilinan J."/>
            <person name="Andreopoulos W."/>
            <person name="Lipzen A."/>
            <person name="Yan J."/>
            <person name="Wang M."/>
            <person name="Ng V."/>
            <person name="Grigoriev I.V."/>
            <person name="Spatafora J.W."/>
            <person name="Magnuson J.K."/>
            <person name="Baker S.E."/>
            <person name="Pomraning K.R."/>
        </authorList>
    </citation>
    <scope>NUCLEOTIDE SEQUENCE [LARGE SCALE GENOMIC DNA]</scope>
    <source>
        <strain evidence="11 12">Phaff 52-87</strain>
    </source>
</reference>
<dbReference type="PANTHER" id="PTHR15336">
    <property type="entry name" value="UBIQUINOL-CYTOCHROME C REDUCTASE COMPLEX 7.8 KDA PROTEIN"/>
    <property type="match status" value="1"/>
</dbReference>
<evidence type="ECO:0000256" key="2">
    <source>
        <dbReference type="ARBA" id="ARBA00006498"/>
    </source>
</evidence>
<feature type="domain" description="Ubiquinol-cytochrome C reductase hinge" evidence="10">
    <location>
        <begin position="37"/>
        <end position="107"/>
    </location>
</feature>
<evidence type="ECO:0000256" key="1">
    <source>
        <dbReference type="ARBA" id="ARBA00004137"/>
    </source>
</evidence>
<comment type="caution">
    <text evidence="11">The sequence shown here is derived from an EMBL/GenBank/DDBJ whole genome shotgun (WGS) entry which is preliminary data.</text>
</comment>
<dbReference type="Gene3D" id="1.10.287.20">
    <property type="entry name" value="Ubiquinol-cytochrome C reductase hinge domain"/>
    <property type="match status" value="1"/>
</dbReference>
<evidence type="ECO:0000256" key="6">
    <source>
        <dbReference type="ARBA" id="ARBA00022982"/>
    </source>
</evidence>
<dbReference type="Pfam" id="PF02320">
    <property type="entry name" value="UCR_hinge"/>
    <property type="match status" value="1"/>
</dbReference>
<evidence type="ECO:0000313" key="11">
    <source>
        <dbReference type="EMBL" id="KAK7203200.1"/>
    </source>
</evidence>
<feature type="compositionally biased region" description="Acidic residues" evidence="9">
    <location>
        <begin position="20"/>
        <end position="37"/>
    </location>
</feature>
<dbReference type="SUPFAM" id="SSF81531">
    <property type="entry name" value="Non-heme 11 kDa protein of cytochrome bc1 complex (Ubiquinol-cytochrome c reductase)"/>
    <property type="match status" value="1"/>
</dbReference>
<evidence type="ECO:0000256" key="8">
    <source>
        <dbReference type="ARBA" id="ARBA00023136"/>
    </source>
</evidence>
<comment type="similarity">
    <text evidence="2">Belongs to the UQCRH/QCR6 family.</text>
</comment>
<keyword evidence="5" id="KW-0999">Mitochondrion inner membrane</keyword>
<keyword evidence="4" id="KW-0679">Respiratory chain</keyword>
<gene>
    <name evidence="11" type="ORF">BZA70DRAFT_312658</name>
</gene>
<dbReference type="PANTHER" id="PTHR15336:SF0">
    <property type="entry name" value="CYTOCHROME B-C1 COMPLEX SUBUNIT 6, MITOCHONDRIAL"/>
    <property type="match status" value="1"/>
</dbReference>
<sequence length="107" mass="12342">MSSVLREFFEAIVPVVKAEEPEEEVEEEEEEEEDPEDTMPAIQEECAEKECHSAKHHFDECVERVTAAMEEEGYAEREHKEDCVEEFLHLSHCVNDCAAPKIFATLK</sequence>
<dbReference type="RefSeq" id="XP_064766233.1">
    <property type="nucleotide sequence ID" value="XM_064914994.1"/>
</dbReference>
<evidence type="ECO:0000259" key="10">
    <source>
        <dbReference type="Pfam" id="PF02320"/>
    </source>
</evidence>
<dbReference type="Proteomes" id="UP001498771">
    <property type="component" value="Unassembled WGS sequence"/>
</dbReference>
<dbReference type="InterPro" id="IPR036811">
    <property type="entry name" value="Ubol_cytC_Rdtase_hinge_dom_sf"/>
</dbReference>
<evidence type="ECO:0000256" key="5">
    <source>
        <dbReference type="ARBA" id="ARBA00022792"/>
    </source>
</evidence>
<protein>
    <submittedName>
        <fullName evidence="11">Ubiquinol-cytochrome C reductase hinge domain-containing protein</fullName>
    </submittedName>
</protein>
<evidence type="ECO:0000313" key="12">
    <source>
        <dbReference type="Proteomes" id="UP001498771"/>
    </source>
</evidence>
<keyword evidence="8" id="KW-0472">Membrane</keyword>
<keyword evidence="3" id="KW-0813">Transport</keyword>
<dbReference type="EMBL" id="JBBJBU010000013">
    <property type="protein sequence ID" value="KAK7203200.1"/>
    <property type="molecule type" value="Genomic_DNA"/>
</dbReference>
<evidence type="ECO:0000256" key="4">
    <source>
        <dbReference type="ARBA" id="ARBA00022660"/>
    </source>
</evidence>
<dbReference type="InterPro" id="IPR023184">
    <property type="entry name" value="Ubol_cytC_Rdtase_hinge_dom"/>
</dbReference>
<comment type="subcellular location">
    <subcellularLocation>
        <location evidence="1">Mitochondrion inner membrane</location>
        <topology evidence="1">Peripheral membrane protein</topology>
        <orientation evidence="1">Intermembrane side</orientation>
    </subcellularLocation>
</comment>
<organism evidence="11 12">
    <name type="scientific">Myxozyma melibiosi</name>
    <dbReference type="NCBI Taxonomy" id="54550"/>
    <lineage>
        <taxon>Eukaryota</taxon>
        <taxon>Fungi</taxon>
        <taxon>Dikarya</taxon>
        <taxon>Ascomycota</taxon>
        <taxon>Saccharomycotina</taxon>
        <taxon>Lipomycetes</taxon>
        <taxon>Lipomycetales</taxon>
        <taxon>Lipomycetaceae</taxon>
        <taxon>Myxozyma</taxon>
    </lineage>
</organism>
<dbReference type="GeneID" id="90040506"/>
<feature type="region of interest" description="Disordered" evidence="9">
    <location>
        <begin position="16"/>
        <end position="39"/>
    </location>
</feature>
<accession>A0ABR1F026</accession>
<proteinExistence type="inferred from homology"/>
<evidence type="ECO:0000256" key="9">
    <source>
        <dbReference type="SAM" id="MobiDB-lite"/>
    </source>
</evidence>